<proteinExistence type="inferred from homology"/>
<accession>Q7X2G2</accession>
<evidence type="ECO:0000256" key="2">
    <source>
        <dbReference type="ARBA" id="ARBA00023002"/>
    </source>
</evidence>
<dbReference type="InterPro" id="IPR002347">
    <property type="entry name" value="SDR_fam"/>
</dbReference>
<evidence type="ECO:0000256" key="3">
    <source>
        <dbReference type="RuleBase" id="RU000363"/>
    </source>
</evidence>
<keyword evidence="2" id="KW-0560">Oxidoreductase</keyword>
<evidence type="ECO:0000256" key="1">
    <source>
        <dbReference type="ARBA" id="ARBA00006484"/>
    </source>
</evidence>
<reference evidence="4" key="2">
    <citation type="submission" date="2006-04" db="EMBL/GenBank/DDBJ databases">
        <authorList>
            <person name="Fischer C."/>
            <person name="Rohr J."/>
        </authorList>
    </citation>
    <scope>NUCLEOTIDE SEQUENCE</scope>
    <source>
        <strain evidence="4">Goe 3592</strain>
    </source>
</reference>
<protein>
    <submittedName>
        <fullName evidence="4">Putative ketoreductase</fullName>
    </submittedName>
</protein>
<dbReference type="PANTHER" id="PTHR42879">
    <property type="entry name" value="3-OXOACYL-(ACYL-CARRIER-PROTEIN) REDUCTASE"/>
    <property type="match status" value="1"/>
</dbReference>
<dbReference type="SUPFAM" id="SSF51735">
    <property type="entry name" value="NAD(P)-binding Rossmann-fold domains"/>
    <property type="match status" value="1"/>
</dbReference>
<dbReference type="InterPro" id="IPR050259">
    <property type="entry name" value="SDR"/>
</dbReference>
<comment type="similarity">
    <text evidence="1 3">Belongs to the short-chain dehydrogenases/reductases (SDR) family.</text>
</comment>
<dbReference type="InterPro" id="IPR020904">
    <property type="entry name" value="Sc_DH/Rdtase_CS"/>
</dbReference>
<name>Q7X2G2_9ACTN</name>
<dbReference type="InterPro" id="IPR036291">
    <property type="entry name" value="NAD(P)-bd_dom_sf"/>
</dbReference>
<organism evidence="4">
    <name type="scientific">Streptomyces griseoflavus</name>
    <dbReference type="NCBI Taxonomy" id="35619"/>
    <lineage>
        <taxon>Bacteria</taxon>
        <taxon>Bacillati</taxon>
        <taxon>Actinomycetota</taxon>
        <taxon>Actinomycetes</taxon>
        <taxon>Kitasatosporales</taxon>
        <taxon>Streptomycetaceae</taxon>
        <taxon>Streptomyces</taxon>
    </lineage>
</organism>
<dbReference type="GO" id="GO:0016491">
    <property type="term" value="F:oxidoreductase activity"/>
    <property type="evidence" value="ECO:0007669"/>
    <property type="project" value="UniProtKB-KW"/>
</dbReference>
<dbReference type="Gene3D" id="3.40.50.720">
    <property type="entry name" value="NAD(P)-binding Rossmann-like Domain"/>
    <property type="match status" value="1"/>
</dbReference>
<reference evidence="4" key="1">
    <citation type="journal article" date="2003" name="J. Am. Chem. Soc.">
        <title>The complete gene cluster of the antitumor agent gilvocarcin V and its implication for the biosynthesis of the gilvocarcins.</title>
        <authorList>
            <person name="Fischer C."/>
            <person name="Lipata F."/>
            <person name="Rohr J."/>
        </authorList>
    </citation>
    <scope>NUCLEOTIDE SEQUENCE</scope>
    <source>
        <strain evidence="4">Goe 3592</strain>
    </source>
</reference>
<dbReference type="PRINTS" id="PR00080">
    <property type="entry name" value="SDRFAMILY"/>
</dbReference>
<dbReference type="AlphaFoldDB" id="Q7X2G2"/>
<dbReference type="PRINTS" id="PR00081">
    <property type="entry name" value="GDHRDH"/>
</dbReference>
<dbReference type="PANTHER" id="PTHR42879:SF2">
    <property type="entry name" value="3-OXOACYL-[ACYL-CARRIER-PROTEIN] REDUCTASE FABG"/>
    <property type="match status" value="1"/>
</dbReference>
<dbReference type="EMBL" id="AY233211">
    <property type="protein sequence ID" value="AAP69586.1"/>
    <property type="molecule type" value="Genomic_DNA"/>
</dbReference>
<sequence>MTSPRHALVTGGSSGIGKSVARRLASAGHTVTICGRDSERLQQAAKELSEQGAPVTSLIADVSKPRQVGDLVREAVETNGPLGILVNNAGRNGGGRTAELSDELWREVLSTNLDSVFYVTREVLARGGIGEVDHARIINIASTAGKQGVLLAAPYSASKHGVVGFTKAVGKELAPQGITVNAVCPGYVETPMASRVRQAYADAWETTEAEVLSAFEAKIPLGRYSTPDEVASLVEYLTTEGAASITAQAFNVCGGLGNF</sequence>
<dbReference type="PROSITE" id="PS00061">
    <property type="entry name" value="ADH_SHORT"/>
    <property type="match status" value="1"/>
</dbReference>
<gene>
    <name evidence="4" type="primary">gilF</name>
</gene>
<dbReference type="Pfam" id="PF00106">
    <property type="entry name" value="adh_short"/>
    <property type="match status" value="1"/>
</dbReference>
<evidence type="ECO:0000313" key="4">
    <source>
        <dbReference type="EMBL" id="AAP69586.1"/>
    </source>
</evidence>
<dbReference type="GO" id="GO:0032787">
    <property type="term" value="P:monocarboxylic acid metabolic process"/>
    <property type="evidence" value="ECO:0007669"/>
    <property type="project" value="UniProtKB-ARBA"/>
</dbReference>
<dbReference type="FunFam" id="3.40.50.720:FF:000084">
    <property type="entry name" value="Short-chain dehydrogenase reductase"/>
    <property type="match status" value="1"/>
</dbReference>